<feature type="region of interest" description="Disordered" evidence="5">
    <location>
        <begin position="1"/>
        <end position="37"/>
    </location>
</feature>
<dbReference type="InterPro" id="IPR029751">
    <property type="entry name" value="Ribosomal_L25_dom"/>
</dbReference>
<dbReference type="Pfam" id="PF01386">
    <property type="entry name" value="Ribosomal_L25p"/>
    <property type="match status" value="1"/>
</dbReference>
<dbReference type="PANTHER" id="PTHR33284:SF1">
    <property type="entry name" value="RIBOSOMAL PROTEIN L25_GLN-TRNA SYNTHETASE, ANTI-CODON-BINDING DOMAIN-CONTAINING PROTEIN"/>
    <property type="match status" value="1"/>
</dbReference>
<evidence type="ECO:0000313" key="8">
    <source>
        <dbReference type="EMBL" id="CAB4343247.1"/>
    </source>
</evidence>
<dbReference type="GO" id="GO:0022625">
    <property type="term" value="C:cytosolic large ribosomal subunit"/>
    <property type="evidence" value="ECO:0007669"/>
    <property type="project" value="TreeGrafter"/>
</dbReference>
<accession>A0A6J5ZQW0</accession>
<dbReference type="InterPro" id="IPR020057">
    <property type="entry name" value="Ribosomal_bL25_b-dom"/>
</dbReference>
<evidence type="ECO:0000259" key="6">
    <source>
        <dbReference type="Pfam" id="PF01386"/>
    </source>
</evidence>
<name>A0A6J5ZQW0_9ZZZZ</name>
<dbReference type="EMBL" id="CAESAO010000057">
    <property type="protein sequence ID" value="CAB4343247.1"/>
    <property type="molecule type" value="Genomic_DNA"/>
</dbReference>
<dbReference type="InterPro" id="IPR011035">
    <property type="entry name" value="Ribosomal_bL25/Gln-tRNA_synth"/>
</dbReference>
<dbReference type="GO" id="GO:0006412">
    <property type="term" value="P:translation"/>
    <property type="evidence" value="ECO:0007669"/>
    <property type="project" value="InterPro"/>
</dbReference>
<evidence type="ECO:0000256" key="1">
    <source>
        <dbReference type="ARBA" id="ARBA00022730"/>
    </source>
</evidence>
<dbReference type="InterPro" id="IPR020930">
    <property type="entry name" value="Ribosomal_uL5_bac-type"/>
</dbReference>
<dbReference type="PANTHER" id="PTHR33284">
    <property type="entry name" value="RIBOSOMAL PROTEIN L25/GLN-TRNA SYNTHETASE, ANTI-CODON-BINDING DOMAIN-CONTAINING PROTEIN"/>
    <property type="match status" value="1"/>
</dbReference>
<dbReference type="Gene3D" id="2.170.120.20">
    <property type="entry name" value="Ribosomal protein L25, beta domain"/>
    <property type="match status" value="1"/>
</dbReference>
<dbReference type="AlphaFoldDB" id="A0A6J5ZQW0"/>
<keyword evidence="3" id="KW-0689">Ribosomal protein</keyword>
<dbReference type="Pfam" id="PF14693">
    <property type="entry name" value="Ribosomal_TL5_C"/>
    <property type="match status" value="1"/>
</dbReference>
<dbReference type="InterPro" id="IPR001021">
    <property type="entry name" value="Ribosomal_bL25_long"/>
</dbReference>
<gene>
    <name evidence="8" type="ORF">UFOPK3522_00811</name>
</gene>
<feature type="domain" description="Large ribosomal subunit protein bL25 beta" evidence="7">
    <location>
        <begin position="102"/>
        <end position="186"/>
    </location>
</feature>
<dbReference type="SUPFAM" id="SSF50715">
    <property type="entry name" value="Ribosomal protein L25-like"/>
    <property type="match status" value="1"/>
</dbReference>
<reference evidence="8" key="1">
    <citation type="submission" date="2020-05" db="EMBL/GenBank/DDBJ databases">
        <authorList>
            <person name="Chiriac C."/>
            <person name="Salcher M."/>
            <person name="Ghai R."/>
            <person name="Kavagutti S V."/>
        </authorList>
    </citation>
    <scope>NUCLEOTIDE SEQUENCE</scope>
</reference>
<keyword evidence="1" id="KW-0699">rRNA-binding</keyword>
<dbReference type="InterPro" id="IPR020056">
    <property type="entry name" value="Rbsml_bL25/Gln-tRNA_synth_N"/>
</dbReference>
<dbReference type="Gene3D" id="2.40.240.10">
    <property type="entry name" value="Ribosomal Protein L25, Chain P"/>
    <property type="match status" value="1"/>
</dbReference>
<proteinExistence type="inferred from homology"/>
<evidence type="ECO:0000256" key="3">
    <source>
        <dbReference type="ARBA" id="ARBA00022980"/>
    </source>
</evidence>
<evidence type="ECO:0000259" key="7">
    <source>
        <dbReference type="Pfam" id="PF14693"/>
    </source>
</evidence>
<organism evidence="8">
    <name type="scientific">freshwater metagenome</name>
    <dbReference type="NCBI Taxonomy" id="449393"/>
    <lineage>
        <taxon>unclassified sequences</taxon>
        <taxon>metagenomes</taxon>
        <taxon>ecological metagenomes</taxon>
    </lineage>
</organism>
<feature type="domain" description="Large ribosomal subunit protein bL25 L25" evidence="6">
    <location>
        <begin position="9"/>
        <end position="93"/>
    </location>
</feature>
<keyword evidence="4" id="KW-0687">Ribonucleoprotein</keyword>
<feature type="region of interest" description="Disordered" evidence="5">
    <location>
        <begin position="193"/>
        <end position="235"/>
    </location>
</feature>
<dbReference type="GO" id="GO:0003735">
    <property type="term" value="F:structural constituent of ribosome"/>
    <property type="evidence" value="ECO:0007669"/>
    <property type="project" value="InterPro"/>
</dbReference>
<evidence type="ECO:0000256" key="4">
    <source>
        <dbReference type="ARBA" id="ARBA00023274"/>
    </source>
</evidence>
<evidence type="ECO:0000256" key="2">
    <source>
        <dbReference type="ARBA" id="ARBA00022884"/>
    </source>
</evidence>
<dbReference type="InterPro" id="IPR037121">
    <property type="entry name" value="Ribosomal_bL25_C"/>
</dbReference>
<feature type="compositionally biased region" description="Polar residues" evidence="5">
    <location>
        <begin position="1"/>
        <end position="11"/>
    </location>
</feature>
<keyword evidence="2" id="KW-0694">RNA-binding</keyword>
<dbReference type="NCBIfam" id="TIGR00731">
    <property type="entry name" value="bL25_bact_ctc"/>
    <property type="match status" value="1"/>
</dbReference>
<sequence length="235" mass="24239">MAQSDNSTLNASPREPHGSRSTRRLRREGQVPGVLYGGEGEPVSFSVDGRELRAALHASGAVVDLVVAGTSEPAVLKDAQRHPVRGEMTHVDFVRVNLNVAIQAVVPLIVVGADESPGVVEGGVVDQPIREVNVEALPNEIPESIEISVAELNIGETAPLSAAVVPSGVTLLDEADLVVVSLLAPRLEVEESIEQETELIGEEGGPSEGASDEGEGGESGEGSDESGSESGDDAG</sequence>
<evidence type="ECO:0000256" key="5">
    <source>
        <dbReference type="SAM" id="MobiDB-lite"/>
    </source>
</evidence>
<dbReference type="CDD" id="cd00495">
    <property type="entry name" value="Ribosomal_L25_TL5_CTC"/>
    <property type="match status" value="1"/>
</dbReference>
<protein>
    <submittedName>
        <fullName evidence="8">Unannotated protein</fullName>
    </submittedName>
</protein>
<dbReference type="HAMAP" id="MF_01334">
    <property type="entry name" value="Ribosomal_bL25_CTC"/>
    <property type="match status" value="1"/>
</dbReference>
<feature type="compositionally biased region" description="Acidic residues" evidence="5">
    <location>
        <begin position="210"/>
        <end position="235"/>
    </location>
</feature>
<dbReference type="GO" id="GO:0008097">
    <property type="term" value="F:5S rRNA binding"/>
    <property type="evidence" value="ECO:0007669"/>
    <property type="project" value="InterPro"/>
</dbReference>